<gene>
    <name evidence="2" type="ORF">FDO65_02255</name>
</gene>
<accession>A0A4U6QKA9</accession>
<dbReference type="EMBL" id="SZZH01000001">
    <property type="protein sequence ID" value="TKV60552.1"/>
    <property type="molecule type" value="Genomic_DNA"/>
</dbReference>
<feature type="domain" description="AB hydrolase-1" evidence="1">
    <location>
        <begin position="5"/>
        <end position="234"/>
    </location>
</feature>
<protein>
    <submittedName>
        <fullName evidence="2">Alpha/beta fold hydrolase</fullName>
    </submittedName>
</protein>
<dbReference type="InterPro" id="IPR029058">
    <property type="entry name" value="AB_hydrolase_fold"/>
</dbReference>
<dbReference type="InterPro" id="IPR050266">
    <property type="entry name" value="AB_hydrolase_sf"/>
</dbReference>
<evidence type="ECO:0000313" key="3">
    <source>
        <dbReference type="Proteomes" id="UP000306985"/>
    </source>
</evidence>
<dbReference type="Gene3D" id="3.40.50.1820">
    <property type="entry name" value="alpha/beta hydrolase"/>
    <property type="match status" value="1"/>
</dbReference>
<dbReference type="AlphaFoldDB" id="A0A4U6QKA9"/>
<dbReference type="PANTHER" id="PTHR43798:SF29">
    <property type="entry name" value="AB HYDROLASE-1 DOMAIN-CONTAINING PROTEIN"/>
    <property type="match status" value="1"/>
</dbReference>
<dbReference type="RefSeq" id="WP_137447856.1">
    <property type="nucleotide sequence ID" value="NZ_SZZH01000001.1"/>
</dbReference>
<proteinExistence type="predicted"/>
<dbReference type="PANTHER" id="PTHR43798">
    <property type="entry name" value="MONOACYLGLYCEROL LIPASE"/>
    <property type="match status" value="1"/>
</dbReference>
<evidence type="ECO:0000313" key="2">
    <source>
        <dbReference type="EMBL" id="TKV60552.1"/>
    </source>
</evidence>
<dbReference type="OrthoDB" id="9785847at2"/>
<dbReference type="SUPFAM" id="SSF53474">
    <property type="entry name" value="alpha/beta-Hydrolases"/>
    <property type="match status" value="1"/>
</dbReference>
<evidence type="ECO:0000259" key="1">
    <source>
        <dbReference type="Pfam" id="PF12697"/>
    </source>
</evidence>
<reference evidence="2 3" key="1">
    <citation type="submission" date="2019-05" db="EMBL/GenBank/DDBJ databases">
        <title>Nakamurella sp. N5BH11, whole genome shotgun sequence.</title>
        <authorList>
            <person name="Tuo L."/>
        </authorList>
    </citation>
    <scope>NUCLEOTIDE SEQUENCE [LARGE SCALE GENOMIC DNA]</scope>
    <source>
        <strain evidence="2 3">N5BH11</strain>
    </source>
</reference>
<keyword evidence="2" id="KW-0378">Hydrolase</keyword>
<comment type="caution">
    <text evidence="2">The sequence shown here is derived from an EMBL/GenBank/DDBJ whole genome shotgun (WGS) entry which is preliminary data.</text>
</comment>
<dbReference type="Pfam" id="PF12697">
    <property type="entry name" value="Abhydrolase_6"/>
    <property type="match status" value="1"/>
</dbReference>
<dbReference type="GO" id="GO:0016787">
    <property type="term" value="F:hydrolase activity"/>
    <property type="evidence" value="ECO:0007669"/>
    <property type="project" value="UniProtKB-KW"/>
</dbReference>
<dbReference type="InterPro" id="IPR000073">
    <property type="entry name" value="AB_hydrolase_1"/>
</dbReference>
<keyword evidence="3" id="KW-1185">Reference proteome</keyword>
<organism evidence="2 3">
    <name type="scientific">Nakamurella flava</name>
    <dbReference type="NCBI Taxonomy" id="2576308"/>
    <lineage>
        <taxon>Bacteria</taxon>
        <taxon>Bacillati</taxon>
        <taxon>Actinomycetota</taxon>
        <taxon>Actinomycetes</taxon>
        <taxon>Nakamurellales</taxon>
        <taxon>Nakamurellaceae</taxon>
        <taxon>Nakamurella</taxon>
    </lineage>
</organism>
<name>A0A4U6QKA9_9ACTN</name>
<dbReference type="Proteomes" id="UP000306985">
    <property type="component" value="Unassembled WGS sequence"/>
</dbReference>
<sequence length="247" mass="25626">MTPPLVLVHAFPLDSRMFDPVRADLAAVTTLLTPDLPGFGTGPALPDGAPSLDAAVDTVIAALDAQGIDRAIIGGVSLGGYVALALVRRFPERVAGLLLVDTRAGADDDAARHRRLDVADRADRGDVAPGADAVTPLLAPGTAADVRDRLAAIVDEVPPATIAFTQRAMAARADSSLLLGHTDVPVLVIVGELDTVTPPAVARHMADAAPRGELNEIPGVGHLPPAEDPAEFVALVRRWMHEVFPTG</sequence>
<dbReference type="PRINTS" id="PR00111">
    <property type="entry name" value="ABHYDROLASE"/>
</dbReference>